<feature type="region of interest" description="Disordered" evidence="1">
    <location>
        <begin position="170"/>
        <end position="189"/>
    </location>
</feature>
<keyword evidence="3" id="KW-1185">Reference proteome</keyword>
<dbReference type="EMBL" id="JAAGOH010000001">
    <property type="protein sequence ID" value="NDY89700.1"/>
    <property type="molecule type" value="Genomic_DNA"/>
</dbReference>
<gene>
    <name evidence="2" type="ORF">G3A44_00670</name>
</gene>
<dbReference type="AlphaFoldDB" id="A0A7C9TGK4"/>
<evidence type="ECO:0000313" key="2">
    <source>
        <dbReference type="EMBL" id="NDY89700.1"/>
    </source>
</evidence>
<accession>A0A7C9TGK4</accession>
<protein>
    <recommendedName>
        <fullName evidence="4">Gp5/Type VI secretion system Vgr protein OB-fold domain-containing protein</fullName>
    </recommendedName>
</protein>
<name>A0A7C9TGK4_9BURK</name>
<organism evidence="2 3">
    <name type="scientific">Ideonella livida</name>
    <dbReference type="NCBI Taxonomy" id="2707176"/>
    <lineage>
        <taxon>Bacteria</taxon>
        <taxon>Pseudomonadati</taxon>
        <taxon>Pseudomonadota</taxon>
        <taxon>Betaproteobacteria</taxon>
        <taxon>Burkholderiales</taxon>
        <taxon>Sphaerotilaceae</taxon>
        <taxon>Ideonella</taxon>
    </lineage>
</organism>
<reference evidence="2 3" key="1">
    <citation type="submission" date="2020-02" db="EMBL/GenBank/DDBJ databases">
        <title>Ideonella bacterium strain TBM-1.</title>
        <authorList>
            <person name="Chen W.-M."/>
        </authorList>
    </citation>
    <scope>NUCLEOTIDE SEQUENCE [LARGE SCALE GENOMIC DNA]</scope>
    <source>
        <strain evidence="2 3">TBM-1</strain>
    </source>
</reference>
<proteinExistence type="predicted"/>
<evidence type="ECO:0008006" key="4">
    <source>
        <dbReference type="Google" id="ProtNLM"/>
    </source>
</evidence>
<evidence type="ECO:0000313" key="3">
    <source>
        <dbReference type="Proteomes" id="UP000484255"/>
    </source>
</evidence>
<dbReference type="Proteomes" id="UP000484255">
    <property type="component" value="Unassembled WGS sequence"/>
</dbReference>
<dbReference type="RefSeq" id="WP_163455554.1">
    <property type="nucleotide sequence ID" value="NZ_JAAGOH010000001.1"/>
</dbReference>
<sequence length="189" mass="20233">MTSPAHLERWTPGEIASVDQVRRVVRVRIPGITDGAEVYPEADLCYPLGERPDLSEIRLMPGDPVWLDFVRGNPKYPVVIGYRCPQAGNAQGVRRVQHDQIEMKADSALLVEAVGGGLLIKAGTRIKLAAPNLEIDGDAVFRGGVTLERLVTVLQGLQVTGGQVKHLGQDIGATHTHGTPSGPSTPPVP</sequence>
<comment type="caution">
    <text evidence="2">The sequence shown here is derived from an EMBL/GenBank/DDBJ whole genome shotgun (WGS) entry which is preliminary data.</text>
</comment>
<evidence type="ECO:0000256" key="1">
    <source>
        <dbReference type="SAM" id="MobiDB-lite"/>
    </source>
</evidence>